<dbReference type="SUPFAM" id="SSF52129">
    <property type="entry name" value="Caspase-like"/>
    <property type="match status" value="1"/>
</dbReference>
<comment type="caution">
    <text evidence="5">The sequence shown here is derived from an EMBL/GenBank/DDBJ whole genome shotgun (WGS) entry which is preliminary data.</text>
</comment>
<dbReference type="GO" id="GO:0004197">
    <property type="term" value="F:cysteine-type endopeptidase activity"/>
    <property type="evidence" value="ECO:0007669"/>
    <property type="project" value="InterPro"/>
</dbReference>
<reference evidence="5 6" key="1">
    <citation type="submission" date="2016-10" db="EMBL/GenBank/DDBJ databases">
        <title>Genome sequence of the basidiomycete white-rot fungus Trametes pubescens.</title>
        <authorList>
            <person name="Makela M.R."/>
            <person name="Granchi Z."/>
            <person name="Peng M."/>
            <person name="De Vries R.P."/>
            <person name="Grigoriev I."/>
            <person name="Riley R."/>
            <person name="Hilden K."/>
        </authorList>
    </citation>
    <scope>NUCLEOTIDE SEQUENCE [LARGE SCALE GENOMIC DNA]</scope>
    <source>
        <strain evidence="5 6">FBCC735</strain>
    </source>
</reference>
<evidence type="ECO:0000313" key="6">
    <source>
        <dbReference type="Proteomes" id="UP000184267"/>
    </source>
</evidence>
<dbReference type="OrthoDB" id="2743835at2759"/>
<dbReference type="PANTHER" id="PTHR48104:SF30">
    <property type="entry name" value="METACASPASE-1"/>
    <property type="match status" value="1"/>
</dbReference>
<evidence type="ECO:0000259" key="4">
    <source>
        <dbReference type="Pfam" id="PF00656"/>
    </source>
</evidence>
<comment type="similarity">
    <text evidence="1">Belongs to the peptidase C14B family.</text>
</comment>
<name>A0A1M2V432_TRAPU</name>
<dbReference type="GO" id="GO:0006915">
    <property type="term" value="P:apoptotic process"/>
    <property type="evidence" value="ECO:0007669"/>
    <property type="project" value="UniProtKB-KW"/>
</dbReference>
<dbReference type="InterPro" id="IPR050452">
    <property type="entry name" value="Metacaspase"/>
</dbReference>
<gene>
    <name evidence="5" type="ORF">TRAPUB_7135</name>
</gene>
<keyword evidence="3" id="KW-0645">Protease</keyword>
<feature type="domain" description="Peptidase C14 caspase" evidence="4">
    <location>
        <begin position="9"/>
        <end position="109"/>
    </location>
</feature>
<evidence type="ECO:0000313" key="5">
    <source>
        <dbReference type="EMBL" id="OJT02352.1"/>
    </source>
</evidence>
<dbReference type="InterPro" id="IPR029030">
    <property type="entry name" value="Caspase-like_dom_sf"/>
</dbReference>
<dbReference type="Pfam" id="PF00656">
    <property type="entry name" value="Peptidase_C14"/>
    <property type="match status" value="1"/>
</dbReference>
<dbReference type="InterPro" id="IPR011600">
    <property type="entry name" value="Pept_C14_caspase"/>
</dbReference>
<dbReference type="EMBL" id="MNAD01001674">
    <property type="protein sequence ID" value="OJT02352.1"/>
    <property type="molecule type" value="Genomic_DNA"/>
</dbReference>
<dbReference type="GO" id="GO:0005737">
    <property type="term" value="C:cytoplasm"/>
    <property type="evidence" value="ECO:0007669"/>
    <property type="project" value="TreeGrafter"/>
</dbReference>
<dbReference type="AlphaFoldDB" id="A0A1M2V432"/>
<keyword evidence="6" id="KW-1185">Reference proteome</keyword>
<dbReference type="Gene3D" id="3.40.50.12660">
    <property type="match status" value="1"/>
</dbReference>
<keyword evidence="2" id="KW-0053">Apoptosis</keyword>
<evidence type="ECO:0000256" key="1">
    <source>
        <dbReference type="ARBA" id="ARBA00009005"/>
    </source>
</evidence>
<proteinExistence type="inferred from homology"/>
<keyword evidence="3" id="KW-0378">Hydrolase</keyword>
<accession>A0A1M2V432</accession>
<sequence>MSDPSLPRRRKALLIGIREVKNVFASKVPGAHRDTTRFCNLLLDTYEYQSEDIVTLKDDPEIPDEDRVHLWPTRDNIIREMSSLVNDASAGDILVLLFAGHGGQVKALNDPNEKDGLDESEWMRARDGVA</sequence>
<organism evidence="5 6">
    <name type="scientific">Trametes pubescens</name>
    <name type="common">White-rot fungus</name>
    <dbReference type="NCBI Taxonomy" id="154538"/>
    <lineage>
        <taxon>Eukaryota</taxon>
        <taxon>Fungi</taxon>
        <taxon>Dikarya</taxon>
        <taxon>Basidiomycota</taxon>
        <taxon>Agaricomycotina</taxon>
        <taxon>Agaricomycetes</taxon>
        <taxon>Polyporales</taxon>
        <taxon>Polyporaceae</taxon>
        <taxon>Trametes</taxon>
    </lineage>
</organism>
<dbReference type="GO" id="GO:0006508">
    <property type="term" value="P:proteolysis"/>
    <property type="evidence" value="ECO:0007669"/>
    <property type="project" value="InterPro"/>
</dbReference>
<protein>
    <submittedName>
        <fullName evidence="5">Metacaspase-1</fullName>
    </submittedName>
</protein>
<dbReference type="PANTHER" id="PTHR48104">
    <property type="entry name" value="METACASPASE-4"/>
    <property type="match status" value="1"/>
</dbReference>
<evidence type="ECO:0000256" key="2">
    <source>
        <dbReference type="ARBA" id="ARBA00022703"/>
    </source>
</evidence>
<dbReference type="Proteomes" id="UP000184267">
    <property type="component" value="Unassembled WGS sequence"/>
</dbReference>
<keyword evidence="3" id="KW-0788">Thiol protease</keyword>
<evidence type="ECO:0000256" key="3">
    <source>
        <dbReference type="ARBA" id="ARBA00022807"/>
    </source>
</evidence>